<evidence type="ECO:0000256" key="3">
    <source>
        <dbReference type="ARBA" id="ARBA00022475"/>
    </source>
</evidence>
<evidence type="ECO:0000256" key="6">
    <source>
        <dbReference type="ARBA" id="ARBA00023136"/>
    </source>
</evidence>
<feature type="transmembrane region" description="Helical" evidence="7">
    <location>
        <begin position="122"/>
        <end position="140"/>
    </location>
</feature>
<evidence type="ECO:0000256" key="5">
    <source>
        <dbReference type="ARBA" id="ARBA00022989"/>
    </source>
</evidence>
<feature type="transmembrane region" description="Helical" evidence="7">
    <location>
        <begin position="146"/>
        <end position="169"/>
    </location>
</feature>
<evidence type="ECO:0000313" key="9">
    <source>
        <dbReference type="EMBL" id="MBS4221157.1"/>
    </source>
</evidence>
<feature type="transmembrane region" description="Helical" evidence="7">
    <location>
        <begin position="246"/>
        <end position="265"/>
    </location>
</feature>
<dbReference type="AlphaFoldDB" id="A0A942Z337"/>
<dbReference type="Pfam" id="PF00892">
    <property type="entry name" value="EamA"/>
    <property type="match status" value="2"/>
</dbReference>
<name>A0A942Z337_9BACI</name>
<organism evidence="9 10">
    <name type="scientific">Lederbergia citrea</name>
    <dbReference type="NCBI Taxonomy" id="2833581"/>
    <lineage>
        <taxon>Bacteria</taxon>
        <taxon>Bacillati</taxon>
        <taxon>Bacillota</taxon>
        <taxon>Bacilli</taxon>
        <taxon>Bacillales</taxon>
        <taxon>Bacillaceae</taxon>
        <taxon>Lederbergia</taxon>
    </lineage>
</organism>
<feature type="transmembrane region" description="Helical" evidence="7">
    <location>
        <begin position="96"/>
        <end position="115"/>
    </location>
</feature>
<keyword evidence="3" id="KW-1003">Cell membrane</keyword>
<comment type="caution">
    <text evidence="9">The sequence shown here is derived from an EMBL/GenBank/DDBJ whole genome shotgun (WGS) entry which is preliminary data.</text>
</comment>
<proteinExistence type="inferred from homology"/>
<keyword evidence="4 7" id="KW-0812">Transmembrane</keyword>
<feature type="transmembrane region" description="Helical" evidence="7">
    <location>
        <begin position="181"/>
        <end position="200"/>
    </location>
</feature>
<protein>
    <submittedName>
        <fullName evidence="9">DMT family transporter</fullName>
    </submittedName>
</protein>
<dbReference type="PANTHER" id="PTHR32322">
    <property type="entry name" value="INNER MEMBRANE TRANSPORTER"/>
    <property type="match status" value="1"/>
</dbReference>
<dbReference type="SUPFAM" id="SSF103481">
    <property type="entry name" value="Multidrug resistance efflux transporter EmrE"/>
    <property type="match status" value="2"/>
</dbReference>
<keyword evidence="6 7" id="KW-0472">Membrane</keyword>
<comment type="similarity">
    <text evidence="2">Belongs to the EamA transporter family.</text>
</comment>
<dbReference type="PANTHER" id="PTHR32322:SF18">
    <property type="entry name" value="S-ADENOSYLMETHIONINE_S-ADENOSYLHOMOCYSTEINE TRANSPORTER"/>
    <property type="match status" value="1"/>
</dbReference>
<feature type="domain" description="EamA" evidence="8">
    <location>
        <begin position="7"/>
        <end position="138"/>
    </location>
</feature>
<keyword evidence="5 7" id="KW-1133">Transmembrane helix</keyword>
<evidence type="ECO:0000259" key="8">
    <source>
        <dbReference type="Pfam" id="PF00892"/>
    </source>
</evidence>
<dbReference type="GO" id="GO:0005886">
    <property type="term" value="C:plasma membrane"/>
    <property type="evidence" value="ECO:0007669"/>
    <property type="project" value="UniProtKB-SubCell"/>
</dbReference>
<accession>A0A942Z337</accession>
<dbReference type="Proteomes" id="UP000676456">
    <property type="component" value="Unassembled WGS sequence"/>
</dbReference>
<evidence type="ECO:0000256" key="1">
    <source>
        <dbReference type="ARBA" id="ARBA00004651"/>
    </source>
</evidence>
<dbReference type="InterPro" id="IPR050638">
    <property type="entry name" value="AA-Vitamin_Transporters"/>
</dbReference>
<gene>
    <name evidence="9" type="ORF">KHA91_00120</name>
</gene>
<evidence type="ECO:0000256" key="2">
    <source>
        <dbReference type="ARBA" id="ARBA00007362"/>
    </source>
</evidence>
<sequence>MRASFLYVLLVLLTVSWGLNVIAIKIVVSQFSAVTITALRIMTAFLAIAPFLYYRKIFRTLPKSEMLSIVAIAVFGVLGHQYFLSVGLEHTTAANGGLILGTVPIATSIAAAIFLGDRLTSSRIIGLLLGFFGVAMIVLAKSSGVLTVSFGDLYVCLAVVTQAISFILIKRLSENVDSAYITSLSQLFGALMLFTLSLGLEPEGLQSLSNGTTTAWLVFLASGIISTGLGHLVYNHAIQEIGAGKSALFLNLTPFFSLVGAYFFFGEKILISQALGFILIVSGVLLGTGAIEQVWSKRKKVKGKAGHFTSHTN</sequence>
<dbReference type="RefSeq" id="WP_213096217.1">
    <property type="nucleotide sequence ID" value="NZ_JAGYPH010000001.1"/>
</dbReference>
<feature type="transmembrane region" description="Helical" evidence="7">
    <location>
        <begin position="271"/>
        <end position="291"/>
    </location>
</feature>
<feature type="transmembrane region" description="Helical" evidence="7">
    <location>
        <begin position="34"/>
        <end position="54"/>
    </location>
</feature>
<feature type="transmembrane region" description="Helical" evidence="7">
    <location>
        <begin position="215"/>
        <end position="234"/>
    </location>
</feature>
<evidence type="ECO:0000313" key="10">
    <source>
        <dbReference type="Proteomes" id="UP000676456"/>
    </source>
</evidence>
<reference evidence="9 10" key="1">
    <citation type="submission" date="2021-05" db="EMBL/GenBank/DDBJ databases">
        <title>Novel Bacillus species.</title>
        <authorList>
            <person name="Liu G."/>
        </authorList>
    </citation>
    <scope>NUCLEOTIDE SEQUENCE [LARGE SCALE GENOMIC DNA]</scope>
    <source>
        <strain evidence="9 10">FJAT-49682</strain>
    </source>
</reference>
<dbReference type="EMBL" id="JAGYPN010000001">
    <property type="protein sequence ID" value="MBS4221157.1"/>
    <property type="molecule type" value="Genomic_DNA"/>
</dbReference>
<dbReference type="InterPro" id="IPR000620">
    <property type="entry name" value="EamA_dom"/>
</dbReference>
<comment type="subcellular location">
    <subcellularLocation>
        <location evidence="1">Cell membrane</location>
        <topology evidence="1">Multi-pass membrane protein</topology>
    </subcellularLocation>
</comment>
<evidence type="ECO:0000256" key="4">
    <source>
        <dbReference type="ARBA" id="ARBA00022692"/>
    </source>
</evidence>
<feature type="transmembrane region" description="Helical" evidence="7">
    <location>
        <begin position="66"/>
        <end position="84"/>
    </location>
</feature>
<keyword evidence="10" id="KW-1185">Reference proteome</keyword>
<dbReference type="InterPro" id="IPR037185">
    <property type="entry name" value="EmrE-like"/>
</dbReference>
<evidence type="ECO:0000256" key="7">
    <source>
        <dbReference type="SAM" id="Phobius"/>
    </source>
</evidence>
<feature type="domain" description="EamA" evidence="8">
    <location>
        <begin position="150"/>
        <end position="286"/>
    </location>
</feature>